<accession>A0ABP7GHK7</accession>
<name>A0ABP7GHK7_9ACTN</name>
<keyword evidence="1" id="KW-0472">Membrane</keyword>
<comment type="caution">
    <text evidence="3">The sequence shown here is derived from an EMBL/GenBank/DDBJ whole genome shotgun (WGS) entry which is preliminary data.</text>
</comment>
<dbReference type="RefSeq" id="WP_344976782.1">
    <property type="nucleotide sequence ID" value="NZ_BAABDD010000043.1"/>
</dbReference>
<dbReference type="EMBL" id="BAABDD010000043">
    <property type="protein sequence ID" value="GAA3764723.1"/>
    <property type="molecule type" value="Genomic_DNA"/>
</dbReference>
<proteinExistence type="predicted"/>
<feature type="signal peptide" evidence="2">
    <location>
        <begin position="1"/>
        <end position="26"/>
    </location>
</feature>
<organism evidence="3 4">
    <name type="scientific">Salinactinospora qingdaonensis</name>
    <dbReference type="NCBI Taxonomy" id="702744"/>
    <lineage>
        <taxon>Bacteria</taxon>
        <taxon>Bacillati</taxon>
        <taxon>Actinomycetota</taxon>
        <taxon>Actinomycetes</taxon>
        <taxon>Streptosporangiales</taxon>
        <taxon>Nocardiopsidaceae</taxon>
        <taxon>Salinactinospora</taxon>
    </lineage>
</organism>
<keyword evidence="2" id="KW-0732">Signal</keyword>
<keyword evidence="4" id="KW-1185">Reference proteome</keyword>
<reference evidence="4" key="1">
    <citation type="journal article" date="2019" name="Int. J. Syst. Evol. Microbiol.">
        <title>The Global Catalogue of Microorganisms (GCM) 10K type strain sequencing project: providing services to taxonomists for standard genome sequencing and annotation.</title>
        <authorList>
            <consortium name="The Broad Institute Genomics Platform"/>
            <consortium name="The Broad Institute Genome Sequencing Center for Infectious Disease"/>
            <person name="Wu L."/>
            <person name="Ma J."/>
        </authorList>
    </citation>
    <scope>NUCLEOTIDE SEQUENCE [LARGE SCALE GENOMIC DNA]</scope>
    <source>
        <strain evidence="4">JCM 17137</strain>
    </source>
</reference>
<evidence type="ECO:0008006" key="5">
    <source>
        <dbReference type="Google" id="ProtNLM"/>
    </source>
</evidence>
<sequence length="251" mass="25355">MATRKLAAVALTVPVCVVTAAAPAMAEQHTETLHANLQPLNESGASGTANVTVEGTHVTVDINSNGLVADAPHAQHFHIGGQNTCPTDEADTNDNGLISTPEGQPFYGDIQTSLTTEGDTSPDSGLAVDRMPTADSGGNVDYSRSFEVPQDVADSLRDGDAVIVQHGIDVNGNGEYDTEAGQSELDPALPAEATHPATCGRLTSAPDGGVAAGGGGAMDNGANTALAGFGAFLVAAAGTVLFLGRRAHANR</sequence>
<keyword evidence="1" id="KW-0812">Transmembrane</keyword>
<feature type="transmembrane region" description="Helical" evidence="1">
    <location>
        <begin position="225"/>
        <end position="244"/>
    </location>
</feature>
<protein>
    <recommendedName>
        <fullName evidence="5">CHRD domain-containing protein</fullName>
    </recommendedName>
</protein>
<evidence type="ECO:0000313" key="4">
    <source>
        <dbReference type="Proteomes" id="UP001500908"/>
    </source>
</evidence>
<feature type="chain" id="PRO_5046021710" description="CHRD domain-containing protein" evidence="2">
    <location>
        <begin position="27"/>
        <end position="251"/>
    </location>
</feature>
<dbReference type="Proteomes" id="UP001500908">
    <property type="component" value="Unassembled WGS sequence"/>
</dbReference>
<evidence type="ECO:0000256" key="2">
    <source>
        <dbReference type="SAM" id="SignalP"/>
    </source>
</evidence>
<evidence type="ECO:0000256" key="1">
    <source>
        <dbReference type="SAM" id="Phobius"/>
    </source>
</evidence>
<evidence type="ECO:0000313" key="3">
    <source>
        <dbReference type="EMBL" id="GAA3764723.1"/>
    </source>
</evidence>
<gene>
    <name evidence="3" type="ORF">GCM10022402_47420</name>
</gene>
<keyword evidence="1" id="KW-1133">Transmembrane helix</keyword>